<dbReference type="PANTHER" id="PTHR42866">
    <property type="entry name" value="3-DEOXY-MANNO-OCTULOSONATE CYTIDYLYLTRANSFERASE"/>
    <property type="match status" value="1"/>
</dbReference>
<gene>
    <name evidence="4" type="ordered locus">Shal_1395</name>
</gene>
<reference evidence="4" key="1">
    <citation type="submission" date="2008-01" db="EMBL/GenBank/DDBJ databases">
        <title>Complete sequence of Shewanella halifaxensis HAW-EB4.</title>
        <authorList>
            <consortium name="US DOE Joint Genome Institute"/>
            <person name="Copeland A."/>
            <person name="Lucas S."/>
            <person name="Lapidus A."/>
            <person name="Glavina del Rio T."/>
            <person name="Dalin E."/>
            <person name="Tice H."/>
            <person name="Bruce D."/>
            <person name="Goodwin L."/>
            <person name="Pitluck S."/>
            <person name="Sims D."/>
            <person name="Brettin T."/>
            <person name="Detter J.C."/>
            <person name="Han C."/>
            <person name="Kuske C.R."/>
            <person name="Schmutz J."/>
            <person name="Larimer F."/>
            <person name="Land M."/>
            <person name="Hauser L."/>
            <person name="Kyrpides N."/>
            <person name="Kim E."/>
            <person name="Zhao J.-S."/>
            <person name="Richardson P."/>
        </authorList>
    </citation>
    <scope>NUCLEOTIDE SEQUENCE [LARGE SCALE GENOMIC DNA]</scope>
    <source>
        <strain evidence="4">HAW-EB4</strain>
    </source>
</reference>
<dbReference type="AlphaFoldDB" id="B0TLL1"/>
<keyword evidence="5" id="KW-1185">Reference proteome</keyword>
<dbReference type="Pfam" id="PF02348">
    <property type="entry name" value="CTP_transf_3"/>
    <property type="match status" value="1"/>
</dbReference>
<dbReference type="eggNOG" id="COG1861">
    <property type="taxonomic scope" value="Bacteria"/>
</dbReference>
<dbReference type="SUPFAM" id="SSF53448">
    <property type="entry name" value="Nucleotide-diphospho-sugar transferases"/>
    <property type="match status" value="1"/>
</dbReference>
<evidence type="ECO:0000313" key="5">
    <source>
        <dbReference type="Proteomes" id="UP000001317"/>
    </source>
</evidence>
<dbReference type="GO" id="GO:0005829">
    <property type="term" value="C:cytosol"/>
    <property type="evidence" value="ECO:0007669"/>
    <property type="project" value="TreeGrafter"/>
</dbReference>
<proteinExistence type="predicted"/>
<keyword evidence="1" id="KW-0808">Transferase</keyword>
<dbReference type="InterPro" id="IPR029044">
    <property type="entry name" value="Nucleotide-diphossugar_trans"/>
</dbReference>
<dbReference type="Gene3D" id="3.90.550.10">
    <property type="entry name" value="Spore Coat Polysaccharide Biosynthesis Protein SpsA, Chain A"/>
    <property type="match status" value="1"/>
</dbReference>
<keyword evidence="3" id="KW-0448">Lipopolysaccharide biosynthesis</keyword>
<dbReference type="InterPro" id="IPR003329">
    <property type="entry name" value="Cytidylyl_trans"/>
</dbReference>
<dbReference type="OrthoDB" id="9801052at2"/>
<dbReference type="KEGG" id="shl:Shal_1395"/>
<protein>
    <submittedName>
        <fullName evidence="4">Acylneuraminate cytidylyltransferase</fullName>
    </submittedName>
</protein>
<organism evidence="4 5">
    <name type="scientific">Shewanella halifaxensis (strain HAW-EB4)</name>
    <dbReference type="NCBI Taxonomy" id="458817"/>
    <lineage>
        <taxon>Bacteria</taxon>
        <taxon>Pseudomonadati</taxon>
        <taxon>Pseudomonadota</taxon>
        <taxon>Gammaproteobacteria</taxon>
        <taxon>Alteromonadales</taxon>
        <taxon>Shewanellaceae</taxon>
        <taxon>Shewanella</taxon>
    </lineage>
</organism>
<evidence type="ECO:0000256" key="3">
    <source>
        <dbReference type="ARBA" id="ARBA00022985"/>
    </source>
</evidence>
<dbReference type="HOGENOM" id="CLU_684936_0_0_6"/>
<dbReference type="STRING" id="458817.Shal_1395"/>
<evidence type="ECO:0000256" key="2">
    <source>
        <dbReference type="ARBA" id="ARBA00022695"/>
    </source>
</evidence>
<dbReference type="Proteomes" id="UP000001317">
    <property type="component" value="Chromosome"/>
</dbReference>
<dbReference type="RefSeq" id="WP_012276501.1">
    <property type="nucleotide sequence ID" value="NC_010334.1"/>
</dbReference>
<evidence type="ECO:0000313" key="4">
    <source>
        <dbReference type="EMBL" id="ABZ75961.1"/>
    </source>
</evidence>
<dbReference type="EMBL" id="CP000931">
    <property type="protein sequence ID" value="ABZ75961.1"/>
    <property type="molecule type" value="Genomic_DNA"/>
</dbReference>
<keyword evidence="2 4" id="KW-0548">Nucleotidyltransferase</keyword>
<name>B0TLL1_SHEHH</name>
<dbReference type="GO" id="GO:0009103">
    <property type="term" value="P:lipopolysaccharide biosynthetic process"/>
    <property type="evidence" value="ECO:0007669"/>
    <property type="project" value="UniProtKB-KW"/>
</dbReference>
<dbReference type="GO" id="GO:0008690">
    <property type="term" value="F:3-deoxy-manno-octulosonate cytidylyltransferase activity"/>
    <property type="evidence" value="ECO:0007669"/>
    <property type="project" value="TreeGrafter"/>
</dbReference>
<dbReference type="PANTHER" id="PTHR42866:SF2">
    <property type="entry name" value="3-DEOXY-MANNO-OCTULOSONATE CYTIDYLYLTRANSFERASE, MITOCHONDRIAL"/>
    <property type="match status" value="1"/>
</dbReference>
<sequence>MNVIAIIGARLNSSRLPGKHLLPLAGKPIIQHIQNRLERCKTLTDIVLATTLDDFNRPLIEWANNNSQCVAYSGDVNNLMGRINEVVEQYKADLVVYICGDCPLIDPEFIDHAVSQLCQNPDANSIALAQNVRSIHEGMAFYTRQGWDSLFVNSISEMEKEHVGYANQRRHCLTALSIQDSDDFSGVEHRISVDTDADYRFMQQIYQRWGQKHGSDSIVSLKWVVQTLKKEASLRQINAHVKQKKADQKYQSVSLYCVYQAPDDALYQLSVKLGSALQEHYGLGTQLHVLSKESLQATLSQNIQTYCDEQLFIQALKHDNKRLSLCLIPSQLQHKLEQFKHEFSGSNGLVIEFYSSEEHSGQSQALAFIRKNNQQNQTNSKDSLINELTLNALRQLITSLIR</sequence>
<evidence type="ECO:0000256" key="1">
    <source>
        <dbReference type="ARBA" id="ARBA00022679"/>
    </source>
</evidence>
<accession>B0TLL1</accession>